<evidence type="ECO:0000259" key="1">
    <source>
        <dbReference type="Pfam" id="PF14230"/>
    </source>
</evidence>
<dbReference type="EMBL" id="JAWLLD010000029">
    <property type="protein sequence ID" value="MDV7014835.1"/>
    <property type="molecule type" value="Genomic_DNA"/>
</dbReference>
<protein>
    <submittedName>
        <fullName evidence="2">DUF4333 domain-containing protein</fullName>
    </submittedName>
</protein>
<organism evidence="2 3">
    <name type="scientific">Mycobacterium intracellulare</name>
    <dbReference type="NCBI Taxonomy" id="1767"/>
    <lineage>
        <taxon>Bacteria</taxon>
        <taxon>Bacillati</taxon>
        <taxon>Actinomycetota</taxon>
        <taxon>Actinomycetes</taxon>
        <taxon>Mycobacteriales</taxon>
        <taxon>Mycobacteriaceae</taxon>
        <taxon>Mycobacterium</taxon>
        <taxon>Mycobacterium avium complex (MAC)</taxon>
    </lineage>
</organism>
<evidence type="ECO:0000313" key="2">
    <source>
        <dbReference type="EMBL" id="MDV7014835.1"/>
    </source>
</evidence>
<dbReference type="InterPro" id="IPR025637">
    <property type="entry name" value="DUF4333"/>
</dbReference>
<dbReference type="AlphaFoldDB" id="A0AAE4U534"/>
<dbReference type="RefSeq" id="WP_317728607.1">
    <property type="nucleotide sequence ID" value="NZ_JAWLLC010000027.1"/>
</dbReference>
<proteinExistence type="predicted"/>
<feature type="domain" description="DUF4333" evidence="1">
    <location>
        <begin position="19"/>
        <end position="99"/>
    </location>
</feature>
<dbReference type="Proteomes" id="UP001187143">
    <property type="component" value="Unassembled WGS sequence"/>
</dbReference>
<reference evidence="2" key="1">
    <citation type="submission" date="2023-10" db="EMBL/GenBank/DDBJ databases">
        <title>Characterization and genome sequence of Mycobacterium intracellulare ABSURDO, a novel pathogenic isolate with three colony morphotypes that vary in growth and acid-fastness.</title>
        <authorList>
            <person name="Jude B.A."/>
            <person name="Robinson R.T."/>
        </authorList>
    </citation>
    <scope>NUCLEOTIDE SEQUENCE</scope>
    <source>
        <strain evidence="2">ABSURDO Component B</strain>
    </source>
</reference>
<gene>
    <name evidence="2" type="ORF">R4F53_21340</name>
</gene>
<name>A0AAE4U534_MYCIT</name>
<comment type="caution">
    <text evidence="2">The sequence shown here is derived from an EMBL/GenBank/DDBJ whole genome shotgun (WGS) entry which is preliminary data.</text>
</comment>
<sequence>MRVVLGVGAAAAAIAAVVFIAGFWAPGFFVTKQLDVAAVQAGVAHVLADPNGYGAKNVTDVTCNDGHNPTIVKGGTFTCQATIDHIKHQFVVTFTDEAGSYKVSAPKGTKV</sequence>
<evidence type="ECO:0000313" key="3">
    <source>
        <dbReference type="Proteomes" id="UP001187143"/>
    </source>
</evidence>
<dbReference type="Pfam" id="PF14230">
    <property type="entry name" value="DUF4333"/>
    <property type="match status" value="1"/>
</dbReference>
<accession>A0AAE4U534</accession>